<keyword evidence="1 4" id="KW-0378">Hydrolase</keyword>
<name>A0A7V7RKD4_9BACI</name>
<dbReference type="Proteomes" id="UP000441354">
    <property type="component" value="Unassembled WGS sequence"/>
</dbReference>
<dbReference type="OrthoDB" id="9770183at2"/>
<protein>
    <submittedName>
        <fullName evidence="4">Serine hydrolase</fullName>
    </submittedName>
</protein>
<evidence type="ECO:0000313" key="4">
    <source>
        <dbReference type="EMBL" id="KAB2331737.1"/>
    </source>
</evidence>
<accession>A0A7V7RKD4</accession>
<feature type="chain" id="PRO_5031528131" evidence="2">
    <location>
        <begin position="28"/>
        <end position="569"/>
    </location>
</feature>
<sequence length="569" mass="63298">MKRKAMTVAAILFTTSVLMSGADPVMAQHPLNEPPGMESMEKKKKSSQRMHPLFSWDRPGPISPVLHKGSPRSAGMMKQPLKEMDPAIEALIEEGAMPGAVAFVARRGHIVKHEAYGNAYQYTDGEFTEADNPIPMKEDTIFDVASISKIFTTVAAMKLYEEGEFQLDDPVSLYIPEFEQNGKEAVTIRQLMTHTSGFEPGIPLYSQANNRDERLQLVFSHELEAEPGTQYTYSDLNMITLGALVERLSGNRLDVFVKKHITEPLGMKDTMYNPPESLKPRIAATEDQSSIGRGLVWGEVHDENAWSLEGVAGHAGVFSTAEDLGKLAHMFINEGEYAGKQILKAETVKLLEENQNEAFPGDDHGLGWELGQGWYMDALSEGSTLGHTGYTGTSIVVNKNNATISILLTNRVHPTRETVSTNPARRQVARLTADAIPVAMPSKKKAWFSGYGDELNRTLTAKVEAEKGAVLTFDTWYRIENESDYGYIEVSKDGENWTAIGAPYTGTSIDWKKSTVLIPKGSNYIRFRYDTDATVNGRGWYIHDAMIKQPNGKDMKLKLSTDGWEKRRY</sequence>
<dbReference type="RefSeq" id="WP_151574616.1">
    <property type="nucleotide sequence ID" value="NZ_WBOT01000004.1"/>
</dbReference>
<dbReference type="InterPro" id="IPR050789">
    <property type="entry name" value="Diverse_Enzym_Activities"/>
</dbReference>
<comment type="caution">
    <text evidence="4">The sequence shown here is derived from an EMBL/GenBank/DDBJ whole genome shotgun (WGS) entry which is preliminary data.</text>
</comment>
<dbReference type="EMBL" id="WBOT01000004">
    <property type="protein sequence ID" value="KAB2331737.1"/>
    <property type="molecule type" value="Genomic_DNA"/>
</dbReference>
<dbReference type="InterPro" id="IPR001466">
    <property type="entry name" value="Beta-lactam-related"/>
</dbReference>
<dbReference type="PANTHER" id="PTHR43283:SF11">
    <property type="entry name" value="BETA-LACTAMASE-RELATED DOMAIN-CONTAINING PROTEIN"/>
    <property type="match status" value="1"/>
</dbReference>
<dbReference type="Pfam" id="PF00144">
    <property type="entry name" value="Beta-lactamase"/>
    <property type="match status" value="1"/>
</dbReference>
<evidence type="ECO:0000313" key="5">
    <source>
        <dbReference type="Proteomes" id="UP000441354"/>
    </source>
</evidence>
<feature type="domain" description="Beta-lactamase-related" evidence="3">
    <location>
        <begin position="86"/>
        <end position="429"/>
    </location>
</feature>
<evidence type="ECO:0000256" key="2">
    <source>
        <dbReference type="SAM" id="SignalP"/>
    </source>
</evidence>
<dbReference type="SUPFAM" id="SSF56601">
    <property type="entry name" value="beta-lactamase/transpeptidase-like"/>
    <property type="match status" value="1"/>
</dbReference>
<feature type="signal peptide" evidence="2">
    <location>
        <begin position="1"/>
        <end position="27"/>
    </location>
</feature>
<keyword evidence="2" id="KW-0732">Signal</keyword>
<reference evidence="4 5" key="1">
    <citation type="journal article" date="2014" name="Arch. Microbiol.">
        <title>Bacillus mesophilum sp. nov., strain IITR-54T, a novel 4-chlorobiphenyl dechlorinating bacterium.</title>
        <authorList>
            <person name="Manickam N."/>
            <person name="Singh N.K."/>
            <person name="Bajaj A."/>
            <person name="Kumar R.M."/>
            <person name="Kaur G."/>
            <person name="Kaur N."/>
            <person name="Bala M."/>
            <person name="Kumar A."/>
            <person name="Mayilraj S."/>
        </authorList>
    </citation>
    <scope>NUCLEOTIDE SEQUENCE [LARGE SCALE GENOMIC DNA]</scope>
    <source>
        <strain evidence="4 5">IITR-54</strain>
    </source>
</reference>
<organism evidence="4 5">
    <name type="scientific">Bacillus mesophilum</name>
    <dbReference type="NCBI Taxonomy" id="1071718"/>
    <lineage>
        <taxon>Bacteria</taxon>
        <taxon>Bacillati</taxon>
        <taxon>Bacillota</taxon>
        <taxon>Bacilli</taxon>
        <taxon>Bacillales</taxon>
        <taxon>Bacillaceae</taxon>
        <taxon>Bacillus</taxon>
    </lineage>
</organism>
<dbReference type="GO" id="GO:0016787">
    <property type="term" value="F:hydrolase activity"/>
    <property type="evidence" value="ECO:0007669"/>
    <property type="project" value="UniProtKB-KW"/>
</dbReference>
<dbReference type="Gene3D" id="3.40.710.10">
    <property type="entry name" value="DD-peptidase/beta-lactamase superfamily"/>
    <property type="match status" value="1"/>
</dbReference>
<dbReference type="PANTHER" id="PTHR43283">
    <property type="entry name" value="BETA-LACTAMASE-RELATED"/>
    <property type="match status" value="1"/>
</dbReference>
<dbReference type="AlphaFoldDB" id="A0A7V7RKD4"/>
<proteinExistence type="predicted"/>
<evidence type="ECO:0000259" key="3">
    <source>
        <dbReference type="Pfam" id="PF00144"/>
    </source>
</evidence>
<keyword evidence="5" id="KW-1185">Reference proteome</keyword>
<dbReference type="Gene3D" id="2.60.120.260">
    <property type="entry name" value="Galactose-binding domain-like"/>
    <property type="match status" value="1"/>
</dbReference>
<evidence type="ECO:0000256" key="1">
    <source>
        <dbReference type="ARBA" id="ARBA00022801"/>
    </source>
</evidence>
<gene>
    <name evidence="4" type="ORF">F7732_13775</name>
</gene>
<dbReference type="InterPro" id="IPR012338">
    <property type="entry name" value="Beta-lactam/transpept-like"/>
</dbReference>